<sequence>SKFTDFGVITWFACIALSTPNESSWNRPVSSTIRRGSNTARASCPQRDQTRISHYAAQHIDSCDAPINNAVINMESVRHQMSIAMRRSRSVHVSHTLEKPNTLTGNSRPTTNSRTECKSAGVYNDQIVLVVLLTHSAAVKSVNAAINMEDVLSARPAVLKLLHCALFNQNLFPRQKTVLV</sequence>
<protein>
    <submittedName>
        <fullName evidence="1">Uncharacterized protein</fullName>
    </submittedName>
</protein>
<organism evidence="1">
    <name type="scientific">Spongospora subterranea</name>
    <dbReference type="NCBI Taxonomy" id="70186"/>
    <lineage>
        <taxon>Eukaryota</taxon>
        <taxon>Sar</taxon>
        <taxon>Rhizaria</taxon>
        <taxon>Endomyxa</taxon>
        <taxon>Phytomyxea</taxon>
        <taxon>Plasmodiophorida</taxon>
        <taxon>Plasmodiophoridae</taxon>
        <taxon>Spongospora</taxon>
    </lineage>
</organism>
<proteinExistence type="predicted"/>
<dbReference type="EMBL" id="HACM01002420">
    <property type="protein sequence ID" value="CRZ02862.1"/>
    <property type="molecule type" value="Transcribed_RNA"/>
</dbReference>
<dbReference type="AlphaFoldDB" id="A0A0H5QMS6"/>
<feature type="non-terminal residue" evidence="1">
    <location>
        <position position="1"/>
    </location>
</feature>
<reference evidence="1" key="1">
    <citation type="submission" date="2015-04" db="EMBL/GenBank/DDBJ databases">
        <title>The genome sequence of the plant pathogenic Rhizarian Plasmodiophora brassicae reveals insights in its biotrophic life cycle and the origin of chitin synthesis.</title>
        <authorList>
            <person name="Schwelm A."/>
            <person name="Fogelqvist J."/>
            <person name="Knaust A."/>
            <person name="Julke S."/>
            <person name="Lilja T."/>
            <person name="Dhandapani V."/>
            <person name="Bonilla-Rosso G."/>
            <person name="Karlsson M."/>
            <person name="Shevchenko A."/>
            <person name="Choi S.R."/>
            <person name="Kim H.G."/>
            <person name="Park J.Y."/>
            <person name="Lim Y.P."/>
            <person name="Ludwig-Muller J."/>
            <person name="Dixelius C."/>
        </authorList>
    </citation>
    <scope>NUCLEOTIDE SEQUENCE</scope>
    <source>
        <tissue evidence="1">Potato root galls</tissue>
    </source>
</reference>
<accession>A0A0H5QMS6</accession>
<evidence type="ECO:0000313" key="1">
    <source>
        <dbReference type="EMBL" id="CRZ02862.1"/>
    </source>
</evidence>
<name>A0A0H5QMS6_9EUKA</name>